<dbReference type="EMBL" id="JABFCX010000002">
    <property type="protein sequence ID" value="NNU15173.1"/>
    <property type="molecule type" value="Genomic_DNA"/>
</dbReference>
<dbReference type="RefSeq" id="WP_173196442.1">
    <property type="nucleotide sequence ID" value="NZ_JABFCX010000002.1"/>
</dbReference>
<organism evidence="2 3">
    <name type="scientific">Parvularcula mediterranea</name>
    <dbReference type="NCBI Taxonomy" id="2732508"/>
    <lineage>
        <taxon>Bacteria</taxon>
        <taxon>Pseudomonadati</taxon>
        <taxon>Pseudomonadota</taxon>
        <taxon>Alphaproteobacteria</taxon>
        <taxon>Parvularculales</taxon>
        <taxon>Parvularculaceae</taxon>
        <taxon>Parvularcula</taxon>
    </lineage>
</organism>
<evidence type="ECO:0000313" key="2">
    <source>
        <dbReference type="EMBL" id="NNU15173.1"/>
    </source>
</evidence>
<proteinExistence type="predicted"/>
<evidence type="ECO:0000313" key="3">
    <source>
        <dbReference type="Proteomes" id="UP000536835"/>
    </source>
</evidence>
<name>A0A7Y3W472_9PROT</name>
<reference evidence="2 3" key="1">
    <citation type="submission" date="2020-05" db="EMBL/GenBank/DDBJ databases">
        <title>Parvularcula mediterraneae sp. nov., isolated from polypropylene straw from shallow seawater of the seashore of Laganas in Zakynthos island, Greece.</title>
        <authorList>
            <person name="Szabo I."/>
            <person name="Al-Omari J."/>
            <person name="Rado J."/>
            <person name="Szerdahelyi G.S."/>
        </authorList>
    </citation>
    <scope>NUCLEOTIDE SEQUENCE [LARGE SCALE GENOMIC DNA]</scope>
    <source>
        <strain evidence="2 3">ZS-1/3</strain>
    </source>
</reference>
<gene>
    <name evidence="2" type="ORF">HK107_02390</name>
</gene>
<protein>
    <submittedName>
        <fullName evidence="2">Uncharacterized protein</fullName>
    </submittedName>
</protein>
<feature type="region of interest" description="Disordered" evidence="1">
    <location>
        <begin position="71"/>
        <end position="96"/>
    </location>
</feature>
<sequence length="146" mass="16288">MTDRLKEIWTGFTRTTGANLTTREMSAMARPSVSRRLEESFDTDAALAAGKADESDAVQAAFAALHAEIEQKGKRASRRRRGPEAQTSFSAEADVTAPSGLDERLLADLKFTEARVRRSGSDYLNYARTKQEAWQKGRRKKFLGIF</sequence>
<evidence type="ECO:0000256" key="1">
    <source>
        <dbReference type="SAM" id="MobiDB-lite"/>
    </source>
</evidence>
<dbReference type="AlphaFoldDB" id="A0A7Y3W472"/>
<keyword evidence="3" id="KW-1185">Reference proteome</keyword>
<comment type="caution">
    <text evidence="2">The sequence shown here is derived from an EMBL/GenBank/DDBJ whole genome shotgun (WGS) entry which is preliminary data.</text>
</comment>
<dbReference type="Proteomes" id="UP000536835">
    <property type="component" value="Unassembled WGS sequence"/>
</dbReference>
<accession>A0A7Y3W472</accession>